<dbReference type="CDD" id="cd06222">
    <property type="entry name" value="RNase_H_like"/>
    <property type="match status" value="1"/>
</dbReference>
<gene>
    <name evidence="2" type="ORF">CXB51_023272</name>
</gene>
<accession>A0A8J6CV60</accession>
<sequence>MRMVENFYNYLGLHLPIHRKQSTAFTNVINRCICRINSWSKRLLSYGGKEVFLKAILQSIPTYAISVLLAPKGIIEEIHSKMSRMWWTSNDKTRGWAMMAWNHLCYPKGVGGMGFRDMHVFNLALLSKQVWRLVNFKDTLCFKVLSAKYFPEGDVFWPKWCDRLSFTWMSIAKAAATLKDSLNNRLLEGRYERCIDWLEDALRELDSKAVADFFTLLWNCWNNRNKLVFQGKEDPTRVPKCKGWKKPPKDFVKINVDAAIFENGAGYGVIIKYANGFVLGGCYGFANKTLDVIWAELETLSMGLKLADSMKIPKLIVESDNETLINTVNKREKDGTILGQCIKKECMIIRNFDSVLFNWIDRRSNEAADSLSKLAIKNNCNLNFKMDYPLEIHKVIIREAIK</sequence>
<dbReference type="PANTHER" id="PTHR33116">
    <property type="entry name" value="REVERSE TRANSCRIPTASE ZINC-BINDING DOMAIN-CONTAINING PROTEIN-RELATED-RELATED"/>
    <property type="match status" value="1"/>
</dbReference>
<dbReference type="PANTHER" id="PTHR33116:SF86">
    <property type="entry name" value="REVERSE TRANSCRIPTASE DOMAIN-CONTAINING PROTEIN"/>
    <property type="match status" value="1"/>
</dbReference>
<evidence type="ECO:0000259" key="1">
    <source>
        <dbReference type="Pfam" id="PF13456"/>
    </source>
</evidence>
<dbReference type="Gene3D" id="3.30.420.10">
    <property type="entry name" value="Ribonuclease H-like superfamily/Ribonuclease H"/>
    <property type="match status" value="1"/>
</dbReference>
<dbReference type="Proteomes" id="UP000701853">
    <property type="component" value="Chromosome 9"/>
</dbReference>
<protein>
    <recommendedName>
        <fullName evidence="1">RNase H type-1 domain-containing protein</fullName>
    </recommendedName>
</protein>
<dbReference type="OrthoDB" id="998671at2759"/>
<evidence type="ECO:0000313" key="2">
    <source>
        <dbReference type="EMBL" id="KAG8483530.1"/>
    </source>
</evidence>
<evidence type="ECO:0000313" key="3">
    <source>
        <dbReference type="Proteomes" id="UP000701853"/>
    </source>
</evidence>
<dbReference type="InterPro" id="IPR036397">
    <property type="entry name" value="RNaseH_sf"/>
</dbReference>
<dbReference type="Pfam" id="PF13456">
    <property type="entry name" value="RVT_3"/>
    <property type="match status" value="1"/>
</dbReference>
<organism evidence="2 3">
    <name type="scientific">Gossypium anomalum</name>
    <dbReference type="NCBI Taxonomy" id="47600"/>
    <lineage>
        <taxon>Eukaryota</taxon>
        <taxon>Viridiplantae</taxon>
        <taxon>Streptophyta</taxon>
        <taxon>Embryophyta</taxon>
        <taxon>Tracheophyta</taxon>
        <taxon>Spermatophyta</taxon>
        <taxon>Magnoliopsida</taxon>
        <taxon>eudicotyledons</taxon>
        <taxon>Gunneridae</taxon>
        <taxon>Pentapetalae</taxon>
        <taxon>rosids</taxon>
        <taxon>malvids</taxon>
        <taxon>Malvales</taxon>
        <taxon>Malvaceae</taxon>
        <taxon>Malvoideae</taxon>
        <taxon>Gossypium</taxon>
    </lineage>
</organism>
<dbReference type="GO" id="GO:0003676">
    <property type="term" value="F:nucleic acid binding"/>
    <property type="evidence" value="ECO:0007669"/>
    <property type="project" value="InterPro"/>
</dbReference>
<dbReference type="GO" id="GO:0004523">
    <property type="term" value="F:RNA-DNA hybrid ribonuclease activity"/>
    <property type="evidence" value="ECO:0007669"/>
    <property type="project" value="InterPro"/>
</dbReference>
<dbReference type="AlphaFoldDB" id="A0A8J6CV60"/>
<name>A0A8J6CV60_9ROSI</name>
<keyword evidence="3" id="KW-1185">Reference proteome</keyword>
<comment type="caution">
    <text evidence="2">The sequence shown here is derived from an EMBL/GenBank/DDBJ whole genome shotgun (WGS) entry which is preliminary data.</text>
</comment>
<feature type="domain" description="RNase H type-1" evidence="1">
    <location>
        <begin position="262"/>
        <end position="374"/>
    </location>
</feature>
<dbReference type="SUPFAM" id="SSF53098">
    <property type="entry name" value="Ribonuclease H-like"/>
    <property type="match status" value="1"/>
</dbReference>
<dbReference type="InterPro" id="IPR044730">
    <property type="entry name" value="RNase_H-like_dom_plant"/>
</dbReference>
<dbReference type="InterPro" id="IPR012337">
    <property type="entry name" value="RNaseH-like_sf"/>
</dbReference>
<dbReference type="InterPro" id="IPR002156">
    <property type="entry name" value="RNaseH_domain"/>
</dbReference>
<proteinExistence type="predicted"/>
<reference evidence="2 3" key="1">
    <citation type="journal article" date="2021" name="bioRxiv">
        <title>The Gossypium anomalum genome as a resource for cotton improvement and evolutionary analysis of hybrid incompatibility.</title>
        <authorList>
            <person name="Grover C.E."/>
            <person name="Yuan D."/>
            <person name="Arick M.A."/>
            <person name="Miller E.R."/>
            <person name="Hu G."/>
            <person name="Peterson D.G."/>
            <person name="Wendel J.F."/>
            <person name="Udall J.A."/>
        </authorList>
    </citation>
    <scope>NUCLEOTIDE SEQUENCE [LARGE SCALE GENOMIC DNA]</scope>
    <source>
        <strain evidence="2">JFW-Udall</strain>
        <tissue evidence="2">Leaf</tissue>
    </source>
</reference>
<dbReference type="EMBL" id="JAHUZN010000009">
    <property type="protein sequence ID" value="KAG8483530.1"/>
    <property type="molecule type" value="Genomic_DNA"/>
</dbReference>